<feature type="disulfide bond" evidence="11">
    <location>
        <begin position="70"/>
        <end position="88"/>
    </location>
</feature>
<keyword evidence="3" id="KW-0812">Transmembrane</keyword>
<dbReference type="GO" id="GO:0005886">
    <property type="term" value="C:plasma membrane"/>
    <property type="evidence" value="ECO:0007669"/>
    <property type="project" value="TreeGrafter"/>
</dbReference>
<feature type="disulfide bond" evidence="11">
    <location>
        <begin position="322"/>
        <end position="334"/>
    </location>
</feature>
<keyword evidence="6" id="KW-1133">Transmembrane helix</keyword>
<evidence type="ECO:0000256" key="9">
    <source>
        <dbReference type="ARBA" id="ARBA00023170"/>
    </source>
</evidence>
<dbReference type="InterPro" id="IPR023415">
    <property type="entry name" value="LDLR_class-A_CS"/>
</dbReference>
<feature type="disulfide bond" evidence="11">
    <location>
        <begin position="278"/>
        <end position="290"/>
    </location>
</feature>
<evidence type="ECO:0000256" key="2">
    <source>
        <dbReference type="ARBA" id="ARBA00022614"/>
    </source>
</evidence>
<dbReference type="PANTHER" id="PTHR22722:SF14">
    <property type="entry name" value="MEGALIN, ISOFORM A"/>
    <property type="match status" value="1"/>
</dbReference>
<feature type="disulfide bond" evidence="11">
    <location>
        <begin position="258"/>
        <end position="273"/>
    </location>
</feature>
<dbReference type="CDD" id="cd00112">
    <property type="entry name" value="LDLa"/>
    <property type="match status" value="5"/>
</dbReference>
<accession>A0AAV4A690</accession>
<dbReference type="Pfam" id="PF13855">
    <property type="entry name" value="LRR_8"/>
    <property type="match status" value="1"/>
</dbReference>
<feature type="disulfide bond" evidence="11">
    <location>
        <begin position="207"/>
        <end position="225"/>
    </location>
</feature>
<evidence type="ECO:0000256" key="4">
    <source>
        <dbReference type="ARBA" id="ARBA00022729"/>
    </source>
</evidence>
<dbReference type="InterPro" id="IPR001611">
    <property type="entry name" value="Leu-rich_rpt"/>
</dbReference>
<gene>
    <name evidence="12" type="ORF">PoB_002825900</name>
</gene>
<dbReference type="EMBL" id="BLXT01003539">
    <property type="protein sequence ID" value="GFO01754.1"/>
    <property type="molecule type" value="Genomic_DNA"/>
</dbReference>
<dbReference type="FunFam" id="4.10.400.10:FF:000065">
    <property type="entry name" value="Transmembrane protease serine 7"/>
    <property type="match status" value="1"/>
</dbReference>
<keyword evidence="8 11" id="KW-1015">Disulfide bond</keyword>
<evidence type="ECO:0000313" key="13">
    <source>
        <dbReference type="Proteomes" id="UP000735302"/>
    </source>
</evidence>
<proteinExistence type="predicted"/>
<dbReference type="InterPro" id="IPR032675">
    <property type="entry name" value="LRR_dom_sf"/>
</dbReference>
<dbReference type="InterPro" id="IPR051221">
    <property type="entry name" value="LDLR-related"/>
</dbReference>
<comment type="subcellular location">
    <subcellularLocation>
        <location evidence="1">Membrane</location>
        <topology evidence="1">Single-pass membrane protein</topology>
    </subcellularLocation>
</comment>
<dbReference type="PRINTS" id="PR00261">
    <property type="entry name" value="LDLRECEPTOR"/>
</dbReference>
<feature type="disulfide bond" evidence="11">
    <location>
        <begin position="219"/>
        <end position="234"/>
    </location>
</feature>
<dbReference type="PROSITE" id="PS50068">
    <property type="entry name" value="LDLRA_2"/>
    <property type="match status" value="7"/>
</dbReference>
<dbReference type="SMART" id="SM00192">
    <property type="entry name" value="LDLa"/>
    <property type="match status" value="8"/>
</dbReference>
<name>A0AAV4A690_9GAST</name>
<feature type="disulfide bond" evidence="11">
    <location>
        <begin position="239"/>
        <end position="251"/>
    </location>
</feature>
<evidence type="ECO:0000256" key="8">
    <source>
        <dbReference type="ARBA" id="ARBA00023157"/>
    </source>
</evidence>
<dbReference type="SUPFAM" id="SSF57424">
    <property type="entry name" value="LDL receptor-like module"/>
    <property type="match status" value="7"/>
</dbReference>
<feature type="disulfide bond" evidence="11">
    <location>
        <begin position="82"/>
        <end position="97"/>
    </location>
</feature>
<keyword evidence="7" id="KW-0472">Membrane</keyword>
<evidence type="ECO:0000313" key="12">
    <source>
        <dbReference type="EMBL" id="GFO01754.1"/>
    </source>
</evidence>
<dbReference type="GO" id="GO:0043235">
    <property type="term" value="C:receptor complex"/>
    <property type="evidence" value="ECO:0007669"/>
    <property type="project" value="TreeGrafter"/>
</dbReference>
<keyword evidence="10" id="KW-0325">Glycoprotein</keyword>
<feature type="disulfide bond" evidence="11">
    <location>
        <begin position="63"/>
        <end position="75"/>
    </location>
</feature>
<sequence length="477" mass="53901">MKPEEPVLISNMPGRKMFICIMMEPHKRHFKCPTGFYISPERACDGWIDCLITHQDEANCSTCLPPSFQCSNGQCVSEAGRCDGFCDCFLCDDEKDCPLNYCEPDSHFLCRVSLKCIHHKRVCDGINDCKNSEKGVDEKFCGASKTPDNVTVCEKTSMTTEIPPFVCPSDGRCLPARVRCDHFPDCFYGEDETNCTFSACAAGEFQCDNQKCIPEDKRCDTVNDCWDWSDEKNCHDVRCPSGQVRCSSGQCILERKWCNHWPNCPDGSDEKNCEYRQCGPDEFTCANGECVPLDWVCYNGRKRPGHGCEDKSHLIDCEESKCREGEFKCQKSMCVDKEQICDGPIDCLTNLNDENGCEYPCPYNAREYTCTCYDREMNCEGLGYPELKLPAKIEHINKLRLSGNFFNNSLTKPDFFSQRGSHMDDIIFLNLANNSLTALNSDTLAGLGSLVQLYLDGNQIRSVENGSFLDLRRLTTL</sequence>
<evidence type="ECO:0000256" key="3">
    <source>
        <dbReference type="ARBA" id="ARBA00022692"/>
    </source>
</evidence>
<feature type="disulfide bond" evidence="11">
    <location>
        <begin position="200"/>
        <end position="212"/>
    </location>
</feature>
<dbReference type="InterPro" id="IPR003591">
    <property type="entry name" value="Leu-rich_rpt_typical-subtyp"/>
</dbReference>
<evidence type="ECO:0000256" key="5">
    <source>
        <dbReference type="ARBA" id="ARBA00022737"/>
    </source>
</evidence>
<dbReference type="InterPro" id="IPR002172">
    <property type="entry name" value="LDrepeatLR_classA_rpt"/>
</dbReference>
<dbReference type="Gene3D" id="3.80.10.10">
    <property type="entry name" value="Ribonuclease Inhibitor"/>
    <property type="match status" value="1"/>
</dbReference>
<dbReference type="GO" id="GO:0005041">
    <property type="term" value="F:low-density lipoprotein particle receptor activity"/>
    <property type="evidence" value="ECO:0007669"/>
    <property type="project" value="TreeGrafter"/>
</dbReference>
<dbReference type="Proteomes" id="UP000735302">
    <property type="component" value="Unassembled WGS sequence"/>
</dbReference>
<dbReference type="InterPro" id="IPR036055">
    <property type="entry name" value="LDL_receptor-like_sf"/>
</dbReference>
<keyword evidence="2" id="KW-0433">Leucine-rich repeat</keyword>
<comment type="caution">
    <text evidence="11">Lacks conserved residue(s) required for the propagation of feature annotation.</text>
</comment>
<dbReference type="FunFam" id="4.10.400.10:FF:000034">
    <property type="entry name" value="Low-density lipoprotein receptor-related protein 2"/>
    <property type="match status" value="1"/>
</dbReference>
<evidence type="ECO:0000256" key="7">
    <source>
        <dbReference type="ARBA" id="ARBA00023136"/>
    </source>
</evidence>
<dbReference type="PANTHER" id="PTHR22722">
    <property type="entry name" value="LOW-DENSITY LIPOPROTEIN RECEPTOR-RELATED PROTEIN 2-RELATED"/>
    <property type="match status" value="1"/>
</dbReference>
<protein>
    <submittedName>
        <fullName evidence="12">Low-density lipoprotein receptor-related protein</fullName>
    </submittedName>
</protein>
<dbReference type="SMART" id="SM00369">
    <property type="entry name" value="LRR_TYP"/>
    <property type="match status" value="2"/>
</dbReference>
<dbReference type="PROSITE" id="PS51450">
    <property type="entry name" value="LRR"/>
    <property type="match status" value="1"/>
</dbReference>
<organism evidence="12 13">
    <name type="scientific">Plakobranchus ocellatus</name>
    <dbReference type="NCBI Taxonomy" id="259542"/>
    <lineage>
        <taxon>Eukaryota</taxon>
        <taxon>Metazoa</taxon>
        <taxon>Spiralia</taxon>
        <taxon>Lophotrochozoa</taxon>
        <taxon>Mollusca</taxon>
        <taxon>Gastropoda</taxon>
        <taxon>Heterobranchia</taxon>
        <taxon>Euthyneura</taxon>
        <taxon>Panpulmonata</taxon>
        <taxon>Sacoglossa</taxon>
        <taxon>Placobranchoidea</taxon>
        <taxon>Plakobranchidae</taxon>
        <taxon>Plakobranchus</taxon>
    </lineage>
</organism>
<keyword evidence="13" id="KW-1185">Reference proteome</keyword>
<keyword evidence="9 12" id="KW-0675">Receptor</keyword>
<dbReference type="Pfam" id="PF00057">
    <property type="entry name" value="Ldl_recept_a"/>
    <property type="match status" value="4"/>
</dbReference>
<dbReference type="PROSITE" id="PS01209">
    <property type="entry name" value="LDLRA_1"/>
    <property type="match status" value="2"/>
</dbReference>
<dbReference type="SUPFAM" id="SSF52058">
    <property type="entry name" value="L domain-like"/>
    <property type="match status" value="1"/>
</dbReference>
<evidence type="ECO:0000256" key="6">
    <source>
        <dbReference type="ARBA" id="ARBA00022989"/>
    </source>
</evidence>
<feature type="disulfide bond" evidence="11">
    <location>
        <begin position="246"/>
        <end position="264"/>
    </location>
</feature>
<feature type="disulfide bond" evidence="11">
    <location>
        <begin position="329"/>
        <end position="347"/>
    </location>
</feature>
<feature type="disulfide bond" evidence="11">
    <location>
        <begin position="180"/>
        <end position="195"/>
    </location>
</feature>
<dbReference type="AlphaFoldDB" id="A0AAV4A690"/>
<comment type="caution">
    <text evidence="12">The sequence shown here is derived from an EMBL/GenBank/DDBJ whole genome shotgun (WGS) entry which is preliminary data.</text>
</comment>
<evidence type="ECO:0000256" key="11">
    <source>
        <dbReference type="PROSITE-ProRule" id="PRU00124"/>
    </source>
</evidence>
<keyword evidence="5" id="KW-0677">Repeat</keyword>
<keyword evidence="4" id="KW-0732">Signal</keyword>
<dbReference type="Gene3D" id="4.10.400.10">
    <property type="entry name" value="Low-density Lipoprotein Receptor"/>
    <property type="match status" value="8"/>
</dbReference>
<evidence type="ECO:0000256" key="10">
    <source>
        <dbReference type="ARBA" id="ARBA00023180"/>
    </source>
</evidence>
<reference evidence="12 13" key="1">
    <citation type="journal article" date="2021" name="Elife">
        <title>Chloroplast acquisition without the gene transfer in kleptoplastic sea slugs, Plakobranchus ocellatus.</title>
        <authorList>
            <person name="Maeda T."/>
            <person name="Takahashi S."/>
            <person name="Yoshida T."/>
            <person name="Shimamura S."/>
            <person name="Takaki Y."/>
            <person name="Nagai Y."/>
            <person name="Toyoda A."/>
            <person name="Suzuki Y."/>
            <person name="Arimoto A."/>
            <person name="Ishii H."/>
            <person name="Satoh N."/>
            <person name="Nishiyama T."/>
            <person name="Hasebe M."/>
            <person name="Maruyama T."/>
            <person name="Minagawa J."/>
            <person name="Obokata J."/>
            <person name="Shigenobu S."/>
        </authorList>
    </citation>
    <scope>NUCLEOTIDE SEQUENCE [LARGE SCALE GENOMIC DNA]</scope>
</reference>
<keyword evidence="12" id="KW-0449">Lipoprotein</keyword>
<evidence type="ECO:0000256" key="1">
    <source>
        <dbReference type="ARBA" id="ARBA00004167"/>
    </source>
</evidence>